<protein>
    <submittedName>
        <fullName evidence="2">Uncharacterized protein</fullName>
    </submittedName>
</protein>
<comment type="caution">
    <text evidence="2">The sequence shown here is derived from an EMBL/GenBank/DDBJ whole genome shotgun (WGS) entry which is preliminary data.</text>
</comment>
<evidence type="ECO:0000313" key="3">
    <source>
        <dbReference type="Proteomes" id="UP000283269"/>
    </source>
</evidence>
<accession>A0A409XIV2</accession>
<evidence type="ECO:0000313" key="2">
    <source>
        <dbReference type="EMBL" id="PPQ90680.1"/>
    </source>
</evidence>
<feature type="compositionally biased region" description="Basic and acidic residues" evidence="1">
    <location>
        <begin position="15"/>
        <end position="26"/>
    </location>
</feature>
<keyword evidence="3" id="KW-1185">Reference proteome</keyword>
<evidence type="ECO:0000256" key="1">
    <source>
        <dbReference type="SAM" id="MobiDB-lite"/>
    </source>
</evidence>
<proteinExistence type="predicted"/>
<reference evidence="2 3" key="1">
    <citation type="journal article" date="2018" name="Evol. Lett.">
        <title>Horizontal gene cluster transfer increased hallucinogenic mushroom diversity.</title>
        <authorList>
            <person name="Reynolds H.T."/>
            <person name="Vijayakumar V."/>
            <person name="Gluck-Thaler E."/>
            <person name="Korotkin H.B."/>
            <person name="Matheny P.B."/>
            <person name="Slot J.C."/>
        </authorList>
    </citation>
    <scope>NUCLEOTIDE SEQUENCE [LARGE SCALE GENOMIC DNA]</scope>
    <source>
        <strain evidence="2 3">2631</strain>
    </source>
</reference>
<dbReference type="AlphaFoldDB" id="A0A409XIV2"/>
<dbReference type="EMBL" id="NHYD01001565">
    <property type="protein sequence ID" value="PPQ90680.1"/>
    <property type="molecule type" value="Genomic_DNA"/>
</dbReference>
<dbReference type="InParanoid" id="A0A409XIV2"/>
<gene>
    <name evidence="2" type="ORF">CVT25_003899</name>
</gene>
<feature type="compositionally biased region" description="Acidic residues" evidence="1">
    <location>
        <begin position="27"/>
        <end position="48"/>
    </location>
</feature>
<name>A0A409XIV2_PSICY</name>
<dbReference type="Proteomes" id="UP000283269">
    <property type="component" value="Unassembled WGS sequence"/>
</dbReference>
<organism evidence="2 3">
    <name type="scientific">Psilocybe cyanescens</name>
    <dbReference type="NCBI Taxonomy" id="93625"/>
    <lineage>
        <taxon>Eukaryota</taxon>
        <taxon>Fungi</taxon>
        <taxon>Dikarya</taxon>
        <taxon>Basidiomycota</taxon>
        <taxon>Agaricomycotina</taxon>
        <taxon>Agaricomycetes</taxon>
        <taxon>Agaricomycetidae</taxon>
        <taxon>Agaricales</taxon>
        <taxon>Agaricineae</taxon>
        <taxon>Strophariaceae</taxon>
        <taxon>Psilocybe</taxon>
    </lineage>
</organism>
<feature type="region of interest" description="Disordered" evidence="1">
    <location>
        <begin position="12"/>
        <end position="96"/>
    </location>
</feature>
<sequence length="145" mass="16136">MRWEMIMRVAVELGCGHKPECERGHEDEEDEDGEDKEGQDSEEGEDNEDARSATQTQTAKAKMRAKTHHAKEEEEHTKQRRGRCAQAGGHEARPAGVETAALEQQHALTQGTIHGLECKTALSPPDMFDIDVSSENHLLQLPVII</sequence>